<dbReference type="InterPro" id="IPR036520">
    <property type="entry name" value="UPF0759_sf"/>
</dbReference>
<evidence type="ECO:0000313" key="1">
    <source>
        <dbReference type="EMBL" id="AWA28835.1"/>
    </source>
</evidence>
<evidence type="ECO:0000313" key="2">
    <source>
        <dbReference type="Proteomes" id="UP000244193"/>
    </source>
</evidence>
<sequence>MQFGKVDHPENIDFTLPADATQTAAILKKHQDETPLEVYIGCAKWNRTDLKGFYPRGTKDELAYYATQFNSIELNATFYRMPDWQQVDTWKNKTPEGFKFFPKITDVITHYRRLIDVKALVDAFANSVSHFDDKLGMAFLQLPDNFKPKDIDRLQKVLADFPKGVPLGVEVRNAEWFKDPVINAYTGLLEQHDMANIIVDTAGRRDMLHMRLTSPVAFIRYVGANHPSDIGRLDEWVQRIVSWKQLGLKKLYFFVHQNIELESPLLAEHFIREINKALDLSLHLPVRQPAQKSMFD</sequence>
<dbReference type="OrthoDB" id="9780310at2"/>
<accession>A0A2S0RBA7</accession>
<dbReference type="EMBL" id="CP028811">
    <property type="protein sequence ID" value="AWA28835.1"/>
    <property type="molecule type" value="Genomic_DNA"/>
</dbReference>
<dbReference type="PANTHER" id="PTHR30348:SF9">
    <property type="entry name" value="UPF0759 PROTEIN YECE"/>
    <property type="match status" value="1"/>
</dbReference>
<reference evidence="1 2" key="1">
    <citation type="submission" date="2018-04" db="EMBL/GenBank/DDBJ databases">
        <title>Genome sequencing of Flavobacterium sp. HYN0048.</title>
        <authorList>
            <person name="Yi H."/>
            <person name="Baek C."/>
        </authorList>
    </citation>
    <scope>NUCLEOTIDE SEQUENCE [LARGE SCALE GENOMIC DNA]</scope>
    <source>
        <strain evidence="1 2">HYN0048</strain>
    </source>
</reference>
<organism evidence="1 2">
    <name type="scientific">Flavobacterium magnum</name>
    <dbReference type="NCBI Taxonomy" id="2162713"/>
    <lineage>
        <taxon>Bacteria</taxon>
        <taxon>Pseudomonadati</taxon>
        <taxon>Bacteroidota</taxon>
        <taxon>Flavobacteriia</taxon>
        <taxon>Flavobacteriales</taxon>
        <taxon>Flavobacteriaceae</taxon>
        <taxon>Flavobacterium</taxon>
    </lineage>
</organism>
<keyword evidence="2" id="KW-1185">Reference proteome</keyword>
<dbReference type="RefSeq" id="WP_108369421.1">
    <property type="nucleotide sequence ID" value="NZ_CP028811.1"/>
</dbReference>
<dbReference type="SUPFAM" id="SSF117396">
    <property type="entry name" value="TM1631-like"/>
    <property type="match status" value="1"/>
</dbReference>
<dbReference type="InterPro" id="IPR002763">
    <property type="entry name" value="DUF72"/>
</dbReference>
<dbReference type="Proteomes" id="UP000244193">
    <property type="component" value="Chromosome"/>
</dbReference>
<gene>
    <name evidence="1" type="ORF">HYN48_01305</name>
</gene>
<protein>
    <submittedName>
        <fullName evidence="1">DUF72 domain-containing protein</fullName>
    </submittedName>
</protein>
<proteinExistence type="predicted"/>
<dbReference type="Pfam" id="PF01904">
    <property type="entry name" value="DUF72"/>
    <property type="match status" value="1"/>
</dbReference>
<dbReference type="Gene3D" id="3.20.20.410">
    <property type="entry name" value="Protein of unknown function UPF0759"/>
    <property type="match status" value="1"/>
</dbReference>
<dbReference type="AlphaFoldDB" id="A0A2S0RBA7"/>
<name>A0A2S0RBA7_9FLAO</name>
<dbReference type="KEGG" id="fmg:HYN48_01305"/>
<dbReference type="PANTHER" id="PTHR30348">
    <property type="entry name" value="UNCHARACTERIZED PROTEIN YECE"/>
    <property type="match status" value="1"/>
</dbReference>